<gene>
    <name evidence="4" type="ORF">GNP94_07805</name>
</gene>
<keyword evidence="4" id="KW-0969">Cilium</keyword>
<feature type="compositionally biased region" description="Polar residues" evidence="1">
    <location>
        <begin position="330"/>
        <end position="350"/>
    </location>
</feature>
<dbReference type="Proteomes" id="UP000435177">
    <property type="component" value="Unassembled WGS sequence"/>
</dbReference>
<organism evidence="4 5">
    <name type="scientific">Paenibacillus campinasensis</name>
    <dbReference type="NCBI Taxonomy" id="66347"/>
    <lineage>
        <taxon>Bacteria</taxon>
        <taxon>Bacillati</taxon>
        <taxon>Bacillota</taxon>
        <taxon>Bacilli</taxon>
        <taxon>Bacillales</taxon>
        <taxon>Paenibacillaceae</taxon>
        <taxon>Paenibacillus</taxon>
    </lineage>
</organism>
<dbReference type="EMBL" id="WOAA01000004">
    <property type="protein sequence ID" value="MUG65913.1"/>
    <property type="molecule type" value="Genomic_DNA"/>
</dbReference>
<reference evidence="4 5" key="1">
    <citation type="submission" date="2019-11" db="EMBL/GenBank/DDBJ databases">
        <title>Draft genome sequences of five Paenibacillus species of dairy origin.</title>
        <authorList>
            <person name="Olajide A.M."/>
            <person name="Chen S."/>
            <person name="Lapointe G."/>
        </authorList>
    </citation>
    <scope>NUCLEOTIDE SEQUENCE [LARGE SCALE GENOMIC DNA]</scope>
    <source>
        <strain evidence="4 5">3CS1</strain>
    </source>
</reference>
<feature type="compositionally biased region" description="Polar residues" evidence="1">
    <location>
        <begin position="302"/>
        <end position="322"/>
    </location>
</feature>
<dbReference type="RefSeq" id="WP_155617817.1">
    <property type="nucleotide sequence ID" value="NZ_WOAA01000004.1"/>
</dbReference>
<feature type="region of interest" description="Disordered" evidence="1">
    <location>
        <begin position="294"/>
        <end position="373"/>
    </location>
</feature>
<keyword evidence="5" id="KW-1185">Reference proteome</keyword>
<keyword evidence="2" id="KW-0472">Membrane</keyword>
<accession>A0ABW9SY16</accession>
<dbReference type="SMART" id="SM00858">
    <property type="entry name" value="SAF"/>
    <property type="match status" value="1"/>
</dbReference>
<evidence type="ECO:0000259" key="3">
    <source>
        <dbReference type="SMART" id="SM00858"/>
    </source>
</evidence>
<evidence type="ECO:0000313" key="5">
    <source>
        <dbReference type="Proteomes" id="UP000435177"/>
    </source>
</evidence>
<protein>
    <submittedName>
        <fullName evidence="4">Flagellar biosynthesis protein FlgA</fullName>
    </submittedName>
</protein>
<keyword evidence="4" id="KW-0282">Flagellum</keyword>
<feature type="domain" description="SAF" evidence="3">
    <location>
        <begin position="67"/>
        <end position="128"/>
    </location>
</feature>
<evidence type="ECO:0000256" key="2">
    <source>
        <dbReference type="SAM" id="Phobius"/>
    </source>
</evidence>
<proteinExistence type="predicted"/>
<comment type="caution">
    <text evidence="4">The sequence shown here is derived from an EMBL/GenBank/DDBJ whole genome shotgun (WGS) entry which is preliminary data.</text>
</comment>
<keyword evidence="4" id="KW-0966">Cell projection</keyword>
<keyword evidence="2" id="KW-0812">Transmembrane</keyword>
<dbReference type="CDD" id="cd11614">
    <property type="entry name" value="SAF_CpaB_FlgA_like"/>
    <property type="match status" value="1"/>
</dbReference>
<dbReference type="Pfam" id="PF08666">
    <property type="entry name" value="SAF"/>
    <property type="match status" value="1"/>
</dbReference>
<sequence length="373" mass="41227">MPIIKSRSRKLMYAGLAGAGIVGLICSGVILYIHLGHKEQLSMQQQRYDERIAQVEEERIRELKAMKSAWVPIRDIPSGSFIREQDIKEVKLPAEAAPDHLPGKDQIAGMGTKIEVRKGTLITQAMLFEEEPTPADLRHREMKSVWLPSNLRKDDVVDIRVQFPTGQDYIILSKKKIDRLESPAFWTTLDEKEILLLSSAIVDAYLHEATLYALTYVEPELQDKAVPTYPPNEEVAKLIARDPNIVNKAEKHLEITLRSTLEEDLGKRRAGGQVHVSEYQASPTFGASAFGASNSGNASGSESYTSAPYTVEAPSSVSTSGTVLEPEMIMSSSARQDQSSEADQILGPSSSDKRLMEGEDTETANAELIFTQP</sequence>
<feature type="transmembrane region" description="Helical" evidence="2">
    <location>
        <begin position="12"/>
        <end position="35"/>
    </location>
</feature>
<evidence type="ECO:0000256" key="1">
    <source>
        <dbReference type="SAM" id="MobiDB-lite"/>
    </source>
</evidence>
<keyword evidence="2" id="KW-1133">Transmembrane helix</keyword>
<dbReference type="InterPro" id="IPR013974">
    <property type="entry name" value="SAF"/>
</dbReference>
<name>A0ABW9SY16_9BACL</name>
<evidence type="ECO:0000313" key="4">
    <source>
        <dbReference type="EMBL" id="MUG65913.1"/>
    </source>
</evidence>